<name>A0A290ZBR4_9PSEU</name>
<evidence type="ECO:0000313" key="5">
    <source>
        <dbReference type="EMBL" id="ATE56419.1"/>
    </source>
</evidence>
<dbReference type="Gene3D" id="3.30.750.24">
    <property type="entry name" value="STAS domain"/>
    <property type="match status" value="1"/>
</dbReference>
<evidence type="ECO:0000313" key="6">
    <source>
        <dbReference type="Proteomes" id="UP000218505"/>
    </source>
</evidence>
<dbReference type="Pfam" id="PF01740">
    <property type="entry name" value="STAS"/>
    <property type="match status" value="1"/>
</dbReference>
<comment type="similarity">
    <text evidence="1 2">Belongs to the anti-sigma-factor antagonist family.</text>
</comment>
<dbReference type="InterPro" id="IPR036513">
    <property type="entry name" value="STAS_dom_sf"/>
</dbReference>
<reference evidence="5" key="1">
    <citation type="submission" date="2017-09" db="EMBL/GenBank/DDBJ databases">
        <title>Complete Genome Sequence of ansamitocin-producing Bacterium Actinosynnema pretiosum X47.</title>
        <authorList>
            <person name="Cao G."/>
            <person name="Zong G."/>
            <person name="Zhong C."/>
            <person name="Fu J."/>
        </authorList>
    </citation>
    <scope>NUCLEOTIDE SEQUENCE [LARGE SCALE GENOMIC DNA]</scope>
    <source>
        <strain evidence="5">X47</strain>
    </source>
</reference>
<dbReference type="CDD" id="cd07043">
    <property type="entry name" value="STAS_anti-anti-sigma_factors"/>
    <property type="match status" value="1"/>
</dbReference>
<dbReference type="GO" id="GO:0043856">
    <property type="term" value="F:anti-sigma factor antagonist activity"/>
    <property type="evidence" value="ECO:0007669"/>
    <property type="project" value="InterPro"/>
</dbReference>
<sequence>MSVHDPEVVTTDGSGAGAVESGPAEHIDISAERVADGVTVVRVTGEVDMLTAPRLRSEVVERITTGGTLVLDLGGVGFLGSAGLAVLVEAAQRSTREQAAFRVVAVERAVLRPLAATGLGEVFSVHPSVAEALGGDRG</sequence>
<evidence type="ECO:0000256" key="1">
    <source>
        <dbReference type="ARBA" id="ARBA00009013"/>
    </source>
</evidence>
<protein>
    <recommendedName>
        <fullName evidence="2">Anti-sigma factor antagonist</fullName>
    </recommendedName>
</protein>
<dbReference type="PANTHER" id="PTHR33495">
    <property type="entry name" value="ANTI-SIGMA FACTOR ANTAGONIST TM_1081-RELATED-RELATED"/>
    <property type="match status" value="1"/>
</dbReference>
<dbReference type="KEGG" id="apre:CNX65_26695"/>
<evidence type="ECO:0000259" key="4">
    <source>
        <dbReference type="PROSITE" id="PS50801"/>
    </source>
</evidence>
<dbReference type="EMBL" id="CP023445">
    <property type="protein sequence ID" value="ATE56419.1"/>
    <property type="molecule type" value="Genomic_DNA"/>
</dbReference>
<keyword evidence="6" id="KW-1185">Reference proteome</keyword>
<accession>A0A290ZBR4</accession>
<gene>
    <name evidence="5" type="ORF">CNX65_26695</name>
</gene>
<dbReference type="InterPro" id="IPR003658">
    <property type="entry name" value="Anti-sigma_ant"/>
</dbReference>
<feature type="region of interest" description="Disordered" evidence="3">
    <location>
        <begin position="1"/>
        <end position="22"/>
    </location>
</feature>
<dbReference type="SUPFAM" id="SSF52091">
    <property type="entry name" value="SpoIIaa-like"/>
    <property type="match status" value="1"/>
</dbReference>
<dbReference type="NCBIfam" id="TIGR00377">
    <property type="entry name" value="ant_ant_sig"/>
    <property type="match status" value="1"/>
</dbReference>
<dbReference type="Proteomes" id="UP000218505">
    <property type="component" value="Chromosome"/>
</dbReference>
<evidence type="ECO:0000256" key="3">
    <source>
        <dbReference type="SAM" id="MobiDB-lite"/>
    </source>
</evidence>
<evidence type="ECO:0000256" key="2">
    <source>
        <dbReference type="RuleBase" id="RU003749"/>
    </source>
</evidence>
<organism evidence="5 6">
    <name type="scientific">Actinosynnema pretiosum</name>
    <dbReference type="NCBI Taxonomy" id="42197"/>
    <lineage>
        <taxon>Bacteria</taxon>
        <taxon>Bacillati</taxon>
        <taxon>Actinomycetota</taxon>
        <taxon>Actinomycetes</taxon>
        <taxon>Pseudonocardiales</taxon>
        <taxon>Pseudonocardiaceae</taxon>
        <taxon>Actinosynnema</taxon>
    </lineage>
</organism>
<proteinExistence type="inferred from homology"/>
<dbReference type="PANTHER" id="PTHR33495:SF2">
    <property type="entry name" value="ANTI-SIGMA FACTOR ANTAGONIST TM_1081-RELATED"/>
    <property type="match status" value="1"/>
</dbReference>
<feature type="domain" description="STAS" evidence="4">
    <location>
        <begin position="36"/>
        <end position="136"/>
    </location>
</feature>
<dbReference type="AlphaFoldDB" id="A0A290ZBR4"/>
<dbReference type="InterPro" id="IPR002645">
    <property type="entry name" value="STAS_dom"/>
</dbReference>
<dbReference type="PROSITE" id="PS50801">
    <property type="entry name" value="STAS"/>
    <property type="match status" value="1"/>
</dbReference>